<name>A0A9W6U1J2_9STRA</name>
<evidence type="ECO:0000313" key="1">
    <source>
        <dbReference type="EMBL" id="GMF23651.1"/>
    </source>
</evidence>
<reference evidence="1" key="1">
    <citation type="submission" date="2023-04" db="EMBL/GenBank/DDBJ databases">
        <title>Phytophthora fragariaefolia NBRC 109709.</title>
        <authorList>
            <person name="Ichikawa N."/>
            <person name="Sato H."/>
            <person name="Tonouchi N."/>
        </authorList>
    </citation>
    <scope>NUCLEOTIDE SEQUENCE</scope>
    <source>
        <strain evidence="1">NBRC 109709</strain>
    </source>
</reference>
<dbReference type="Proteomes" id="UP001165121">
    <property type="component" value="Unassembled WGS sequence"/>
</dbReference>
<dbReference type="OrthoDB" id="102553at2759"/>
<sequence>MCMAKVAKGAKVAKVALALAISAAEGNVTVHLDATYATDASRGPVCSGVGPLPSGAACPLKGDVAIADCHDKLPTYNGTACVARANAVCVIGAESKWSCAFPVGDGQVGDLTSTLTIASELASDESPWGDLPWRAPPRVEVQTKAPEHGDALQSSAVLQVQ</sequence>
<evidence type="ECO:0000313" key="2">
    <source>
        <dbReference type="Proteomes" id="UP001165121"/>
    </source>
</evidence>
<proteinExistence type="predicted"/>
<keyword evidence="2" id="KW-1185">Reference proteome</keyword>
<dbReference type="EMBL" id="BSXT01000292">
    <property type="protein sequence ID" value="GMF23651.1"/>
    <property type="molecule type" value="Genomic_DNA"/>
</dbReference>
<organism evidence="1 2">
    <name type="scientific">Phytophthora fragariaefolia</name>
    <dbReference type="NCBI Taxonomy" id="1490495"/>
    <lineage>
        <taxon>Eukaryota</taxon>
        <taxon>Sar</taxon>
        <taxon>Stramenopiles</taxon>
        <taxon>Oomycota</taxon>
        <taxon>Peronosporomycetes</taxon>
        <taxon>Peronosporales</taxon>
        <taxon>Peronosporaceae</taxon>
        <taxon>Phytophthora</taxon>
    </lineage>
</organism>
<dbReference type="AlphaFoldDB" id="A0A9W6U1J2"/>
<accession>A0A9W6U1J2</accession>
<protein>
    <submittedName>
        <fullName evidence="1">Unnamed protein product</fullName>
    </submittedName>
</protein>
<gene>
    <name evidence="1" type="ORF">Pfra01_000379100</name>
</gene>
<comment type="caution">
    <text evidence="1">The sequence shown here is derived from an EMBL/GenBank/DDBJ whole genome shotgun (WGS) entry which is preliminary data.</text>
</comment>